<proteinExistence type="predicted"/>
<dbReference type="EMBL" id="LR721774">
    <property type="protein sequence ID" value="VVV47398.1"/>
    <property type="molecule type" value="Genomic_DNA"/>
</dbReference>
<feature type="domain" description="Gnk2-homologous" evidence="5">
    <location>
        <begin position="20"/>
        <end position="122"/>
    </location>
</feature>
<evidence type="ECO:0000256" key="3">
    <source>
        <dbReference type="SAM" id="MobiDB-lite"/>
    </source>
</evidence>
<sequence length="270" mass="28808">MISLPIFLFSILLVAASAIEPQAICSADYGNYTLNSAYHKNLNQLLSALAANGPATGFNTTAVGKGPDQVYGLVLCRGDVSAKDCRKCISDAGADITKRCPVQKEGTIWLDYCSLRYSNASFFGVRDDEINYFWDTDNKADPVRFAGLAGQLLANLSSVATASGSGLMFATGETSFNRSIKIYGLVQCTMDLTISDCRTCLAKASGFIPMCCSPQWGAVLVSRTCYTRYDTYKFYFASAAPPPPNSSPPLARPPPLNPSKPSASSSGSGM</sequence>
<evidence type="ECO:0000256" key="2">
    <source>
        <dbReference type="ARBA" id="ARBA00022737"/>
    </source>
</evidence>
<dbReference type="Gramene" id="NC1G0306520.1">
    <property type="protein sequence ID" value="NC1G0306520.1:cds"/>
    <property type="gene ID" value="NC1G0306520"/>
</dbReference>
<feature type="compositionally biased region" description="Low complexity" evidence="3">
    <location>
        <begin position="259"/>
        <end position="270"/>
    </location>
</feature>
<keyword evidence="1 4" id="KW-0732">Signal</keyword>
<dbReference type="PROSITE" id="PS51473">
    <property type="entry name" value="GNK2"/>
    <property type="match status" value="2"/>
</dbReference>
<evidence type="ECO:0000259" key="5">
    <source>
        <dbReference type="PROSITE" id="PS51473"/>
    </source>
</evidence>
<dbReference type="AlphaFoldDB" id="A0A5K0W2U2"/>
<dbReference type="InterPro" id="IPR038408">
    <property type="entry name" value="GNK2_sf"/>
</dbReference>
<dbReference type="Pfam" id="PF01657">
    <property type="entry name" value="Stress-antifung"/>
    <property type="match status" value="2"/>
</dbReference>
<dbReference type="InterPro" id="IPR002902">
    <property type="entry name" value="GNK2"/>
</dbReference>
<evidence type="ECO:0000256" key="1">
    <source>
        <dbReference type="ARBA" id="ARBA00022729"/>
    </source>
</evidence>
<keyword evidence="2" id="KW-0677">Repeat</keyword>
<dbReference type="CDD" id="cd23509">
    <property type="entry name" value="Gnk2-like"/>
    <property type="match status" value="2"/>
</dbReference>
<accession>A0A5K0W2U2</accession>
<gene>
    <name evidence="6" type="ORF">NYM_LOCUS3582</name>
</gene>
<feature type="compositionally biased region" description="Pro residues" evidence="3">
    <location>
        <begin position="240"/>
        <end position="258"/>
    </location>
</feature>
<dbReference type="Gene3D" id="3.30.430.20">
    <property type="entry name" value="Gnk2 domain, C-X8-C-X2-C motif"/>
    <property type="match status" value="2"/>
</dbReference>
<name>A0A5K0W2U2_9MAGN</name>
<dbReference type="FunFam" id="3.30.430.20:FF:000003">
    <property type="entry name" value="Cysteine-rich RLK (RECEPTOR-like protein kinase) 10"/>
    <property type="match status" value="1"/>
</dbReference>
<dbReference type="PANTHER" id="PTHR32099">
    <property type="entry name" value="CYSTEINE-RICH REPEAT SECRETORY PROTEIN"/>
    <property type="match status" value="1"/>
</dbReference>
<reference evidence="6" key="1">
    <citation type="submission" date="2019-09" db="EMBL/GenBank/DDBJ databases">
        <authorList>
            <person name="Zhang L."/>
        </authorList>
    </citation>
    <scope>NUCLEOTIDE SEQUENCE</scope>
</reference>
<feature type="domain" description="Gnk2-homologous" evidence="5">
    <location>
        <begin position="127"/>
        <end position="234"/>
    </location>
</feature>
<evidence type="ECO:0000256" key="4">
    <source>
        <dbReference type="SAM" id="SignalP"/>
    </source>
</evidence>
<feature type="signal peptide" evidence="4">
    <location>
        <begin position="1"/>
        <end position="18"/>
    </location>
</feature>
<feature type="chain" id="PRO_5023923494" description="Gnk2-homologous domain-containing protein" evidence="4">
    <location>
        <begin position="19"/>
        <end position="270"/>
    </location>
</feature>
<organism evidence="6">
    <name type="scientific">Nymphaea colorata</name>
    <name type="common">pocket water lily</name>
    <dbReference type="NCBI Taxonomy" id="210225"/>
    <lineage>
        <taxon>Eukaryota</taxon>
        <taxon>Viridiplantae</taxon>
        <taxon>Streptophyta</taxon>
        <taxon>Embryophyta</taxon>
        <taxon>Tracheophyta</taxon>
        <taxon>Spermatophyta</taxon>
        <taxon>Magnoliopsida</taxon>
        <taxon>Nymphaeales</taxon>
        <taxon>Nymphaeaceae</taxon>
        <taxon>Nymphaea</taxon>
    </lineage>
</organism>
<protein>
    <recommendedName>
        <fullName evidence="5">Gnk2-homologous domain-containing protein</fullName>
    </recommendedName>
</protein>
<feature type="region of interest" description="Disordered" evidence="3">
    <location>
        <begin position="239"/>
        <end position="270"/>
    </location>
</feature>
<dbReference type="PANTHER" id="PTHR32099:SF42">
    <property type="entry name" value="CYSTEINE-RICH RECEPTOR-LIKE PROTEIN KINASE 9-RELATED"/>
    <property type="match status" value="1"/>
</dbReference>
<evidence type="ECO:0000313" key="6">
    <source>
        <dbReference type="EMBL" id="VVV47398.1"/>
    </source>
</evidence>